<evidence type="ECO:0000256" key="6">
    <source>
        <dbReference type="ARBA" id="ARBA00022989"/>
    </source>
</evidence>
<dbReference type="GO" id="GO:0016887">
    <property type="term" value="F:ATP hydrolysis activity"/>
    <property type="evidence" value="ECO:0007669"/>
    <property type="project" value="InterPro"/>
</dbReference>
<sequence length="458" mass="51172">MKKGLISFISVCLLLLLWQLIASYMDQPELIPSVPDLLKTLIRLFGTESFYQNIFATILRGISGILVSLVIALLSAFLFARYALLYELFRPLLTVMRSVPVISFILLALIFLNPESIPLMIAFLTMFPLLTENLTKGIINLRPGLSLMADQFKINRRNKLMQVIYPQLKPFLFSGLASAVGFGWRAIIMGEVLSQCTFGIGGEMKRAQNFIAVPELVAWTIVAVLISFLFDKGISKLASVDWKILFSKTNFTTNTKTSSPIKITDITFQYGKADVLSHFSYTFEPGTIYGIKAPSGTGKTTLLNLINGSLKPADGIIDIEKEQNLSNVFQEPELLSHLTILQNICLPLASVYDKLHSETKAIEALKLVEMETLAKRYPEELSYGQQQRVALARALAFPSAIMLLDEPFKGLDKALTLHIIDRMLMRQTTNGQTIIFTSHDQEELKRLASITIQLPAIN</sequence>
<protein>
    <recommendedName>
        <fullName evidence="13">ABC transporter domain-containing protein</fullName>
    </recommendedName>
</protein>
<evidence type="ECO:0000313" key="12">
    <source>
        <dbReference type="Proteomes" id="UP000033035"/>
    </source>
</evidence>
<evidence type="ECO:0000256" key="3">
    <source>
        <dbReference type="ARBA" id="ARBA00022692"/>
    </source>
</evidence>
<dbReference type="GO" id="GO:0055085">
    <property type="term" value="P:transmembrane transport"/>
    <property type="evidence" value="ECO:0007669"/>
    <property type="project" value="InterPro"/>
</dbReference>
<dbReference type="SUPFAM" id="SSF161098">
    <property type="entry name" value="MetI-like"/>
    <property type="match status" value="1"/>
</dbReference>
<dbReference type="Gene3D" id="1.10.3720.10">
    <property type="entry name" value="MetI-like"/>
    <property type="match status" value="1"/>
</dbReference>
<dbReference type="InterPro" id="IPR050093">
    <property type="entry name" value="ABC_SmlMolc_Importer"/>
</dbReference>
<dbReference type="GO" id="GO:0005524">
    <property type="term" value="F:ATP binding"/>
    <property type="evidence" value="ECO:0007669"/>
    <property type="project" value="UniProtKB-KW"/>
</dbReference>
<dbReference type="EMBL" id="AQHW01000020">
    <property type="protein sequence ID" value="KKB50514.1"/>
    <property type="molecule type" value="Genomic_DNA"/>
</dbReference>
<dbReference type="InterPro" id="IPR035906">
    <property type="entry name" value="MetI-like_sf"/>
</dbReference>
<accession>A0A0F5IY69</accession>
<evidence type="ECO:0000256" key="7">
    <source>
        <dbReference type="ARBA" id="ARBA00023136"/>
    </source>
</evidence>
<evidence type="ECO:0000256" key="2">
    <source>
        <dbReference type="ARBA" id="ARBA00022448"/>
    </source>
</evidence>
<name>A0A0F5IY69_9BACT</name>
<keyword evidence="12" id="KW-1185">Reference proteome</keyword>
<dbReference type="PROSITE" id="PS50893">
    <property type="entry name" value="ABC_TRANSPORTER_2"/>
    <property type="match status" value="1"/>
</dbReference>
<dbReference type="Pfam" id="PF00005">
    <property type="entry name" value="ABC_tran"/>
    <property type="match status" value="1"/>
</dbReference>
<keyword evidence="4" id="KW-0547">Nucleotide-binding</keyword>
<dbReference type="AlphaFoldDB" id="A0A0F5IY69"/>
<comment type="subcellular location">
    <subcellularLocation>
        <location evidence="1 8">Cell membrane</location>
        <topology evidence="1 8">Multi-pass membrane protein</topology>
    </subcellularLocation>
</comment>
<dbReference type="Proteomes" id="UP000033035">
    <property type="component" value="Unassembled WGS sequence"/>
</dbReference>
<dbReference type="STRING" id="1203610.HMPREF1536_04050"/>
<feature type="transmembrane region" description="Helical" evidence="8">
    <location>
        <begin position="171"/>
        <end position="190"/>
    </location>
</feature>
<dbReference type="RefSeq" id="WP_028729418.1">
    <property type="nucleotide sequence ID" value="NZ_KE386763.1"/>
</dbReference>
<dbReference type="HOGENOM" id="CLU_042243_0_0_10"/>
<evidence type="ECO:0000256" key="4">
    <source>
        <dbReference type="ARBA" id="ARBA00022741"/>
    </source>
</evidence>
<keyword evidence="3 8" id="KW-0812">Transmembrane</keyword>
<dbReference type="SUPFAM" id="SSF52540">
    <property type="entry name" value="P-loop containing nucleoside triphosphate hydrolases"/>
    <property type="match status" value="1"/>
</dbReference>
<evidence type="ECO:0000313" key="11">
    <source>
        <dbReference type="EMBL" id="KKB50514.1"/>
    </source>
</evidence>
<dbReference type="PATRIC" id="fig|1203610.3.peg.4127"/>
<dbReference type="GO" id="GO:0005886">
    <property type="term" value="C:plasma membrane"/>
    <property type="evidence" value="ECO:0007669"/>
    <property type="project" value="UniProtKB-SubCell"/>
</dbReference>
<dbReference type="InterPro" id="IPR003439">
    <property type="entry name" value="ABC_transporter-like_ATP-bd"/>
</dbReference>
<evidence type="ECO:0000256" key="5">
    <source>
        <dbReference type="ARBA" id="ARBA00022840"/>
    </source>
</evidence>
<evidence type="ECO:0008006" key="13">
    <source>
        <dbReference type="Google" id="ProtNLM"/>
    </source>
</evidence>
<comment type="similarity">
    <text evidence="8">Belongs to the binding-protein-dependent transport system permease family.</text>
</comment>
<dbReference type="Pfam" id="PF00528">
    <property type="entry name" value="BPD_transp_1"/>
    <property type="match status" value="1"/>
</dbReference>
<organism evidence="11 12">
    <name type="scientific">Parabacteroides gordonii MS-1 = DSM 23371</name>
    <dbReference type="NCBI Taxonomy" id="1203610"/>
    <lineage>
        <taxon>Bacteria</taxon>
        <taxon>Pseudomonadati</taxon>
        <taxon>Bacteroidota</taxon>
        <taxon>Bacteroidia</taxon>
        <taxon>Bacteroidales</taxon>
        <taxon>Tannerellaceae</taxon>
        <taxon>Parabacteroides</taxon>
    </lineage>
</organism>
<dbReference type="InterPro" id="IPR027417">
    <property type="entry name" value="P-loop_NTPase"/>
</dbReference>
<evidence type="ECO:0000259" key="9">
    <source>
        <dbReference type="PROSITE" id="PS50893"/>
    </source>
</evidence>
<evidence type="ECO:0000259" key="10">
    <source>
        <dbReference type="PROSITE" id="PS50928"/>
    </source>
</evidence>
<feature type="transmembrane region" description="Helical" evidence="8">
    <location>
        <begin position="210"/>
        <end position="230"/>
    </location>
</feature>
<feature type="domain" description="ABC transporter" evidence="9">
    <location>
        <begin position="261"/>
        <end position="456"/>
    </location>
</feature>
<dbReference type="PANTHER" id="PTHR42781">
    <property type="entry name" value="SPERMIDINE/PUTRESCINE IMPORT ATP-BINDING PROTEIN POTA"/>
    <property type="match status" value="1"/>
</dbReference>
<keyword evidence="7 8" id="KW-0472">Membrane</keyword>
<dbReference type="SMART" id="SM00382">
    <property type="entry name" value="AAA"/>
    <property type="match status" value="1"/>
</dbReference>
<keyword evidence="2 8" id="KW-0813">Transport</keyword>
<dbReference type="InterPro" id="IPR003593">
    <property type="entry name" value="AAA+_ATPase"/>
</dbReference>
<dbReference type="PROSITE" id="PS50928">
    <property type="entry name" value="ABC_TM1"/>
    <property type="match status" value="1"/>
</dbReference>
<reference evidence="11 12" key="1">
    <citation type="submission" date="2013-04" db="EMBL/GenBank/DDBJ databases">
        <title>The Genome Sequence of Parabacteroides gordonii DSM 23371.</title>
        <authorList>
            <consortium name="The Broad Institute Genomics Platform"/>
            <person name="Earl A."/>
            <person name="Ward D."/>
            <person name="Feldgarden M."/>
            <person name="Gevers D."/>
            <person name="Martens E."/>
            <person name="Sakamoto M."/>
            <person name="Benno Y."/>
            <person name="Suzuki N."/>
            <person name="Matsunaga N."/>
            <person name="Koshihara K."/>
            <person name="Seki M."/>
            <person name="Komiya H."/>
            <person name="Walker B."/>
            <person name="Young S."/>
            <person name="Zeng Q."/>
            <person name="Gargeya S."/>
            <person name="Fitzgerald M."/>
            <person name="Haas B."/>
            <person name="Abouelleil A."/>
            <person name="Allen A.W."/>
            <person name="Alvarado L."/>
            <person name="Arachchi H.M."/>
            <person name="Berlin A.M."/>
            <person name="Chapman S.B."/>
            <person name="Gainer-Dewar J."/>
            <person name="Goldberg J."/>
            <person name="Griggs A."/>
            <person name="Gujja S."/>
            <person name="Hansen M."/>
            <person name="Howarth C."/>
            <person name="Imamovic A."/>
            <person name="Ireland A."/>
            <person name="Larimer J."/>
            <person name="McCowan C."/>
            <person name="Murphy C."/>
            <person name="Pearson M."/>
            <person name="Poon T.W."/>
            <person name="Priest M."/>
            <person name="Roberts A."/>
            <person name="Saif S."/>
            <person name="Shea T."/>
            <person name="Sisk P."/>
            <person name="Sykes S."/>
            <person name="Wortman J."/>
            <person name="Nusbaum C."/>
            <person name="Birren B."/>
        </authorList>
    </citation>
    <scope>NUCLEOTIDE SEQUENCE [LARGE SCALE GENOMIC DNA]</scope>
    <source>
        <strain evidence="11 12">MS-1</strain>
    </source>
</reference>
<evidence type="ECO:0000256" key="1">
    <source>
        <dbReference type="ARBA" id="ARBA00004651"/>
    </source>
</evidence>
<dbReference type="InterPro" id="IPR000515">
    <property type="entry name" value="MetI-like"/>
</dbReference>
<gene>
    <name evidence="11" type="ORF">HMPREF1536_04050</name>
</gene>
<feature type="domain" description="ABC transmembrane type-1" evidence="10">
    <location>
        <begin position="54"/>
        <end position="234"/>
    </location>
</feature>
<feature type="transmembrane region" description="Helical" evidence="8">
    <location>
        <begin position="54"/>
        <end position="80"/>
    </location>
</feature>
<dbReference type="InterPro" id="IPR017871">
    <property type="entry name" value="ABC_transporter-like_CS"/>
</dbReference>
<proteinExistence type="inferred from homology"/>
<dbReference type="PROSITE" id="PS00211">
    <property type="entry name" value="ABC_TRANSPORTER_1"/>
    <property type="match status" value="1"/>
</dbReference>
<dbReference type="PANTHER" id="PTHR42781:SF4">
    <property type="entry name" value="SPERMIDINE_PUTRESCINE IMPORT ATP-BINDING PROTEIN POTA"/>
    <property type="match status" value="1"/>
</dbReference>
<comment type="caution">
    <text evidence="11">The sequence shown here is derived from an EMBL/GenBank/DDBJ whole genome shotgun (WGS) entry which is preliminary data.</text>
</comment>
<dbReference type="Gene3D" id="3.40.50.300">
    <property type="entry name" value="P-loop containing nucleotide triphosphate hydrolases"/>
    <property type="match status" value="1"/>
</dbReference>
<evidence type="ECO:0000256" key="8">
    <source>
        <dbReference type="RuleBase" id="RU363032"/>
    </source>
</evidence>
<keyword evidence="6 8" id="KW-1133">Transmembrane helix</keyword>
<keyword evidence="5" id="KW-0067">ATP-binding</keyword>